<organism evidence="1 2">
    <name type="scientific">Rhizobium loti</name>
    <name type="common">Mesorhizobium loti</name>
    <dbReference type="NCBI Taxonomy" id="381"/>
    <lineage>
        <taxon>Bacteria</taxon>
        <taxon>Pseudomonadati</taxon>
        <taxon>Pseudomonadota</taxon>
        <taxon>Alphaproteobacteria</taxon>
        <taxon>Hyphomicrobiales</taxon>
        <taxon>Phyllobacteriaceae</taxon>
        <taxon>Mesorhizobium</taxon>
    </lineage>
</organism>
<protein>
    <submittedName>
        <fullName evidence="1">Uncharacterized protein</fullName>
    </submittedName>
</protein>
<comment type="caution">
    <text evidence="1">The sequence shown here is derived from an EMBL/GenBank/DDBJ whole genome shotgun (WGS) entry which is preliminary data.</text>
</comment>
<sequence>MPHAPNQESEVQTEVDLFEIWAAMTEGKVIMHEQP</sequence>
<reference evidence="1 2" key="1">
    <citation type="submission" date="2018-05" db="EMBL/GenBank/DDBJ databases">
        <title>Genomic Encyclopedia of Type Strains, Phase IV (KMG-IV): sequencing the most valuable type-strain genomes for metagenomic binning, comparative biology and taxonomic classification.</title>
        <authorList>
            <person name="Goeker M."/>
        </authorList>
    </citation>
    <scope>NUCLEOTIDE SEQUENCE [LARGE SCALE GENOMIC DNA]</scope>
    <source>
        <strain evidence="1 2">DSM 2626</strain>
    </source>
</reference>
<dbReference type="AlphaFoldDB" id="A0A8E2WL81"/>
<gene>
    <name evidence="1" type="ORF">C8D77_1011709</name>
</gene>
<accession>A0A8E2WL81</accession>
<proteinExistence type="predicted"/>
<dbReference type="Proteomes" id="UP000245631">
    <property type="component" value="Unassembled WGS sequence"/>
</dbReference>
<name>A0A8E2WL81_RHILI</name>
<evidence type="ECO:0000313" key="2">
    <source>
        <dbReference type="Proteomes" id="UP000245631"/>
    </source>
</evidence>
<evidence type="ECO:0000313" key="1">
    <source>
        <dbReference type="EMBL" id="PWJ95021.1"/>
    </source>
</evidence>
<dbReference type="EMBL" id="QGGH01000001">
    <property type="protein sequence ID" value="PWJ95021.1"/>
    <property type="molecule type" value="Genomic_DNA"/>
</dbReference>